<evidence type="ECO:0000313" key="2">
    <source>
        <dbReference type="Proteomes" id="UP000078542"/>
    </source>
</evidence>
<evidence type="ECO:0000313" key="1">
    <source>
        <dbReference type="EMBL" id="KYN05069.1"/>
    </source>
</evidence>
<dbReference type="Proteomes" id="UP000078542">
    <property type="component" value="Unassembled WGS sequence"/>
</dbReference>
<reference evidence="1 2" key="1">
    <citation type="submission" date="2016-03" db="EMBL/GenBank/DDBJ databases">
        <title>Cyphomyrmex costatus WGS genome.</title>
        <authorList>
            <person name="Nygaard S."/>
            <person name="Hu H."/>
            <person name="Boomsma J."/>
            <person name="Zhang G."/>
        </authorList>
    </citation>
    <scope>NUCLEOTIDE SEQUENCE [LARGE SCALE GENOMIC DNA]</scope>
    <source>
        <strain evidence="1">MS0001</strain>
        <tissue evidence="1">Whole body</tissue>
    </source>
</reference>
<protein>
    <submittedName>
        <fullName evidence="1">Uncharacterized protein</fullName>
    </submittedName>
</protein>
<dbReference type="EMBL" id="KQ977185">
    <property type="protein sequence ID" value="KYN05069.1"/>
    <property type="molecule type" value="Genomic_DNA"/>
</dbReference>
<dbReference type="AlphaFoldDB" id="A0A195CY43"/>
<gene>
    <name evidence="1" type="ORF">ALC62_04057</name>
</gene>
<keyword evidence="2" id="KW-1185">Reference proteome</keyword>
<proteinExistence type="predicted"/>
<name>A0A195CY43_9HYME</name>
<sequence length="65" mass="6817">MRIVSRLAYLASRLAGGIVKDEGRYLAKGAPVEVPRGMNGNKRPIAIAVSGVRFASGAICTCNRG</sequence>
<accession>A0A195CY43</accession>
<organism evidence="1 2">
    <name type="scientific">Cyphomyrmex costatus</name>
    <dbReference type="NCBI Taxonomy" id="456900"/>
    <lineage>
        <taxon>Eukaryota</taxon>
        <taxon>Metazoa</taxon>
        <taxon>Ecdysozoa</taxon>
        <taxon>Arthropoda</taxon>
        <taxon>Hexapoda</taxon>
        <taxon>Insecta</taxon>
        <taxon>Pterygota</taxon>
        <taxon>Neoptera</taxon>
        <taxon>Endopterygota</taxon>
        <taxon>Hymenoptera</taxon>
        <taxon>Apocrita</taxon>
        <taxon>Aculeata</taxon>
        <taxon>Formicoidea</taxon>
        <taxon>Formicidae</taxon>
        <taxon>Myrmicinae</taxon>
        <taxon>Cyphomyrmex</taxon>
    </lineage>
</organism>